<dbReference type="PRINTS" id="PR00237">
    <property type="entry name" value="GPCRRHODOPSN"/>
</dbReference>
<name>A0A0B2V4X3_TOXCA</name>
<evidence type="ECO:0000256" key="12">
    <source>
        <dbReference type="SAM" id="Phobius"/>
    </source>
</evidence>
<evidence type="ECO:0000259" key="13">
    <source>
        <dbReference type="PROSITE" id="PS50262"/>
    </source>
</evidence>
<feature type="transmembrane region" description="Helical" evidence="12">
    <location>
        <begin position="67"/>
        <end position="88"/>
    </location>
</feature>
<keyword evidence="5 10" id="KW-0297">G-protein coupled receptor</keyword>
<dbReference type="EMBL" id="JPKZ01002488">
    <property type="protein sequence ID" value="KHN76534.1"/>
    <property type="molecule type" value="Genomic_DNA"/>
</dbReference>
<feature type="domain" description="G-protein coupled receptors family 1 profile" evidence="13">
    <location>
        <begin position="49"/>
        <end position="230"/>
    </location>
</feature>
<proteinExistence type="inferred from homology"/>
<dbReference type="GO" id="GO:0005886">
    <property type="term" value="C:plasma membrane"/>
    <property type="evidence" value="ECO:0007669"/>
    <property type="project" value="UniProtKB-SubCell"/>
</dbReference>
<reference evidence="14 15" key="1">
    <citation type="submission" date="2014-11" db="EMBL/GenBank/DDBJ databases">
        <title>Genetic blueprint of the zoonotic pathogen Toxocara canis.</title>
        <authorList>
            <person name="Zhu X.-Q."/>
            <person name="Korhonen P.K."/>
            <person name="Cai H."/>
            <person name="Young N.D."/>
            <person name="Nejsum P."/>
            <person name="von Samson-Himmelstjerna G."/>
            <person name="Boag P.R."/>
            <person name="Tan P."/>
            <person name="Li Q."/>
            <person name="Min J."/>
            <person name="Yang Y."/>
            <person name="Wang X."/>
            <person name="Fang X."/>
            <person name="Hall R.S."/>
            <person name="Hofmann A."/>
            <person name="Sternberg P.W."/>
            <person name="Jex A.R."/>
            <person name="Gasser R.B."/>
        </authorList>
    </citation>
    <scope>NUCLEOTIDE SEQUENCE [LARGE SCALE GENOMIC DNA]</scope>
    <source>
        <strain evidence="14">PN_DK_2014</strain>
    </source>
</reference>
<evidence type="ECO:0000256" key="7">
    <source>
        <dbReference type="ARBA" id="ARBA00023157"/>
    </source>
</evidence>
<gene>
    <name evidence="14" type="primary">D2R</name>
    <name evidence="14" type="ORF">Tcan_08253</name>
</gene>
<feature type="domain" description="G-protein coupled receptors family 1 profile" evidence="13">
    <location>
        <begin position="967"/>
        <end position="1053"/>
    </location>
</feature>
<feature type="region of interest" description="Disordered" evidence="11">
    <location>
        <begin position="920"/>
        <end position="942"/>
    </location>
</feature>
<evidence type="ECO:0000256" key="11">
    <source>
        <dbReference type="SAM" id="MobiDB-lite"/>
    </source>
</evidence>
<evidence type="ECO:0000256" key="2">
    <source>
        <dbReference type="ARBA" id="ARBA00022475"/>
    </source>
</evidence>
<feature type="region of interest" description="Disordered" evidence="11">
    <location>
        <begin position="660"/>
        <end position="684"/>
    </location>
</feature>
<evidence type="ECO:0000256" key="1">
    <source>
        <dbReference type="ARBA" id="ARBA00004651"/>
    </source>
</evidence>
<keyword evidence="15" id="KW-1185">Reference proteome</keyword>
<sequence>MQNSSSGSSYSAEVLQEDELPTDWPPLPQRQIHLYGLCLIVIPTVTILGNLLVIVSVLRFKALHSAINFLILGLAVADLFVALFVMPYAVYIYVEGGYWFLGPLMCDIYSACDVACSTASILLLSVISFDRYRAVSRPIQYSRQSQNVRRVIYILIAIWLISLIVASPIVLGVNNRPLDADPYECRFYNADFSIGSSIISFVIPCFIVLFVYIRIIVALRARERAAKLRRYSHLNNKFGDSSKKHSPGSFDNDAEDAGRIVAGPVRLLSAATCSIAVNMMMLALPSMTRRMRRYEEHRAAIDHAGTSEDEYDDLVSDEEDLSDSRREPTPSSQSALLLASATNPLLTVGALVRSTVTQKPKHDSIMKSMPEGGNVDAMHADMHFAQQPLLLAQRNDGVLACSNGPTNGHDCSNRKEFETIEPEMLEPQQPVLTAKTPLMLRRFVLNEVEGAEKVADAMECAQRTVSSVEPHRRRLAACTDMRRWHSVDTASRRFELNEQDVVGSLTPRSSIDSLSNNINVAINDFNSEGPTTVSRRSSEADSSFAEHTISSLNSARDVVTSDTTHKTSKISHRNKLARFARSHQQSLDYPITKRNVQKLNHSNRRASRSENILPAILRQLSKRSPKLFRSMVPVGHLSTHENAHPGKDSLPIIENNEVDDDEKLEDSPANEEPESVTDFDRPVISQTETETLSLSATPVTTRTNFLSGSPSPCPCSQAIISRMPLLEITDGSKDTLSKTAIFVPNASIFDFCNAHVANDNGQPKAACGEKSLDVSQAASEALSFIDNEHELPKVTNSEAGEDVIIEETCVFQNPHTIDPSTQTLTIPGGTDPDPIPHTPPVVTFDMSVHELCPPESDAVSAPPVTINDKPAEKNEFPLLQSTIATGNFLPSSSLSEHFPTISQKDASSGLTIATAKDSADNLLSNGPNNLHKRSSTRSQSSKKKSFAASLGAARSNGSSGGFAVRIVKRTITRKESSLKRKVSKSQRKEKRATKTLGIVVGIFLICWVPFFSMNILNAICIKIDNDMCQIGFGPFFYSTWIGYMNSFMNPIIYTIFNTEFRRAFKSIILGKKPSRGPIRLAAFRKETRQQAHV</sequence>
<feature type="transmembrane region" description="Helical" evidence="12">
    <location>
        <begin position="995"/>
        <end position="1015"/>
    </location>
</feature>
<keyword evidence="4 12" id="KW-1133">Transmembrane helix</keyword>
<evidence type="ECO:0000313" key="15">
    <source>
        <dbReference type="Proteomes" id="UP000031036"/>
    </source>
</evidence>
<feature type="transmembrane region" description="Helical" evidence="12">
    <location>
        <begin position="108"/>
        <end position="130"/>
    </location>
</feature>
<dbReference type="STRING" id="6265.A0A0B2V4X3"/>
<feature type="compositionally biased region" description="Acidic residues" evidence="11">
    <location>
        <begin position="660"/>
        <end position="677"/>
    </location>
</feature>
<feature type="transmembrane region" description="Helical" evidence="12">
    <location>
        <begin position="267"/>
        <end position="284"/>
    </location>
</feature>
<feature type="transmembrane region" description="Helical" evidence="12">
    <location>
        <begin position="1035"/>
        <end position="1056"/>
    </location>
</feature>
<evidence type="ECO:0000256" key="9">
    <source>
        <dbReference type="ARBA" id="ARBA00023224"/>
    </source>
</evidence>
<dbReference type="InterPro" id="IPR017452">
    <property type="entry name" value="GPCR_Rhodpsn_7TM"/>
</dbReference>
<dbReference type="PANTHER" id="PTHR24248">
    <property type="entry name" value="ADRENERGIC RECEPTOR-RELATED G-PROTEIN COUPLED RECEPTOR"/>
    <property type="match status" value="1"/>
</dbReference>
<dbReference type="AlphaFoldDB" id="A0A0B2V4X3"/>
<keyword evidence="3 10" id="KW-0812">Transmembrane</keyword>
<feature type="transmembrane region" description="Helical" evidence="12">
    <location>
        <begin position="193"/>
        <end position="219"/>
    </location>
</feature>
<evidence type="ECO:0000256" key="10">
    <source>
        <dbReference type="RuleBase" id="RU000688"/>
    </source>
</evidence>
<keyword evidence="8 10" id="KW-0675">Receptor</keyword>
<feature type="compositionally biased region" description="Acidic residues" evidence="11">
    <location>
        <begin position="307"/>
        <end position="321"/>
    </location>
</feature>
<dbReference type="PANTHER" id="PTHR24248:SF125">
    <property type="entry name" value="DOPAMINE D2-LIKE RECEPTOR"/>
    <property type="match status" value="1"/>
</dbReference>
<feature type="transmembrane region" description="Helical" evidence="12">
    <location>
        <begin position="32"/>
        <end position="55"/>
    </location>
</feature>
<keyword evidence="9 10" id="KW-0807">Transducer</keyword>
<evidence type="ECO:0000256" key="6">
    <source>
        <dbReference type="ARBA" id="ARBA00023136"/>
    </source>
</evidence>
<comment type="subcellular location">
    <subcellularLocation>
        <location evidence="1">Cell membrane</location>
        <topology evidence="1">Multi-pass membrane protein</topology>
    </subcellularLocation>
</comment>
<dbReference type="PROSITE" id="PS50262">
    <property type="entry name" value="G_PROTEIN_RECEP_F1_2"/>
    <property type="match status" value="2"/>
</dbReference>
<keyword evidence="6 12" id="KW-0472">Membrane</keyword>
<dbReference type="GO" id="GO:0045202">
    <property type="term" value="C:synapse"/>
    <property type="evidence" value="ECO:0007669"/>
    <property type="project" value="GOC"/>
</dbReference>
<keyword evidence="2" id="KW-1003">Cell membrane</keyword>
<protein>
    <submittedName>
        <fullName evidence="14">Dopamine D2-like receptor</fullName>
    </submittedName>
</protein>
<comment type="similarity">
    <text evidence="10">Belongs to the G-protein coupled receptor 1 family.</text>
</comment>
<evidence type="ECO:0000256" key="4">
    <source>
        <dbReference type="ARBA" id="ARBA00022989"/>
    </source>
</evidence>
<feature type="compositionally biased region" description="Basic residues" evidence="11">
    <location>
        <begin position="930"/>
        <end position="942"/>
    </location>
</feature>
<dbReference type="InterPro" id="IPR000276">
    <property type="entry name" value="GPCR_Rhodpsn"/>
</dbReference>
<feature type="transmembrane region" description="Helical" evidence="12">
    <location>
        <begin position="151"/>
        <end position="173"/>
    </location>
</feature>
<feature type="region of interest" description="Disordered" evidence="11">
    <location>
        <begin position="300"/>
        <end position="333"/>
    </location>
</feature>
<evidence type="ECO:0000313" key="14">
    <source>
        <dbReference type="EMBL" id="KHN76534.1"/>
    </source>
</evidence>
<evidence type="ECO:0000256" key="5">
    <source>
        <dbReference type="ARBA" id="ARBA00023040"/>
    </source>
</evidence>
<comment type="caution">
    <text evidence="14">The sequence shown here is derived from an EMBL/GenBank/DDBJ whole genome shotgun (WGS) entry which is preliminary data.</text>
</comment>
<dbReference type="GO" id="GO:0004930">
    <property type="term" value="F:G protein-coupled receptor activity"/>
    <property type="evidence" value="ECO:0007669"/>
    <property type="project" value="UniProtKB-KW"/>
</dbReference>
<dbReference type="OMA" id="NEMIHRE"/>
<evidence type="ECO:0000256" key="8">
    <source>
        <dbReference type="ARBA" id="ARBA00023170"/>
    </source>
</evidence>
<dbReference type="Gene3D" id="1.20.1070.10">
    <property type="entry name" value="Rhodopsin 7-helix transmembrane proteins"/>
    <property type="match status" value="2"/>
</dbReference>
<dbReference type="GO" id="GO:0001591">
    <property type="term" value="F:dopamine neurotransmitter receptor activity, coupled via Gi/Go"/>
    <property type="evidence" value="ECO:0007669"/>
    <property type="project" value="TreeGrafter"/>
</dbReference>
<evidence type="ECO:0000256" key="3">
    <source>
        <dbReference type="ARBA" id="ARBA00022692"/>
    </source>
</evidence>
<dbReference type="OrthoDB" id="6358729at2759"/>
<accession>A0A0B2V4X3</accession>
<dbReference type="PROSITE" id="PS00237">
    <property type="entry name" value="G_PROTEIN_RECEP_F1_1"/>
    <property type="match status" value="1"/>
</dbReference>
<keyword evidence="7" id="KW-1015">Disulfide bond</keyword>
<organism evidence="14 15">
    <name type="scientific">Toxocara canis</name>
    <name type="common">Canine roundworm</name>
    <dbReference type="NCBI Taxonomy" id="6265"/>
    <lineage>
        <taxon>Eukaryota</taxon>
        <taxon>Metazoa</taxon>
        <taxon>Ecdysozoa</taxon>
        <taxon>Nematoda</taxon>
        <taxon>Chromadorea</taxon>
        <taxon>Rhabditida</taxon>
        <taxon>Spirurina</taxon>
        <taxon>Ascaridomorpha</taxon>
        <taxon>Ascaridoidea</taxon>
        <taxon>Toxocaridae</taxon>
        <taxon>Toxocara</taxon>
    </lineage>
</organism>
<dbReference type="SUPFAM" id="SSF81321">
    <property type="entry name" value="Family A G protein-coupled receptor-like"/>
    <property type="match status" value="2"/>
</dbReference>
<dbReference type="Proteomes" id="UP000031036">
    <property type="component" value="Unassembled WGS sequence"/>
</dbReference>
<dbReference type="Pfam" id="PF00001">
    <property type="entry name" value="7tm_1"/>
    <property type="match status" value="2"/>
</dbReference>